<accession>A0AAN9A178</accession>
<protein>
    <submittedName>
        <fullName evidence="1">Uncharacterized protein</fullName>
    </submittedName>
</protein>
<evidence type="ECO:0000313" key="2">
    <source>
        <dbReference type="Proteomes" id="UP001381693"/>
    </source>
</evidence>
<sequence length="66" mass="7497">MNVSQCKIEVSQQADIVKVPLLRSGWGREGFNLVFLYGKVASHGKISYDLGNSGFHIYKLEMHRWG</sequence>
<dbReference type="Proteomes" id="UP001381693">
    <property type="component" value="Unassembled WGS sequence"/>
</dbReference>
<evidence type="ECO:0000313" key="1">
    <source>
        <dbReference type="EMBL" id="KAK7076551.1"/>
    </source>
</evidence>
<organism evidence="1 2">
    <name type="scientific">Halocaridina rubra</name>
    <name type="common">Hawaiian red shrimp</name>
    <dbReference type="NCBI Taxonomy" id="373956"/>
    <lineage>
        <taxon>Eukaryota</taxon>
        <taxon>Metazoa</taxon>
        <taxon>Ecdysozoa</taxon>
        <taxon>Arthropoda</taxon>
        <taxon>Crustacea</taxon>
        <taxon>Multicrustacea</taxon>
        <taxon>Malacostraca</taxon>
        <taxon>Eumalacostraca</taxon>
        <taxon>Eucarida</taxon>
        <taxon>Decapoda</taxon>
        <taxon>Pleocyemata</taxon>
        <taxon>Caridea</taxon>
        <taxon>Atyoidea</taxon>
        <taxon>Atyidae</taxon>
        <taxon>Halocaridina</taxon>
    </lineage>
</organism>
<reference evidence="1 2" key="1">
    <citation type="submission" date="2023-11" db="EMBL/GenBank/DDBJ databases">
        <title>Halocaridina rubra genome assembly.</title>
        <authorList>
            <person name="Smith C."/>
        </authorList>
    </citation>
    <scope>NUCLEOTIDE SEQUENCE [LARGE SCALE GENOMIC DNA]</scope>
    <source>
        <strain evidence="1">EP-1</strain>
        <tissue evidence="1">Whole</tissue>
    </source>
</reference>
<keyword evidence="2" id="KW-1185">Reference proteome</keyword>
<dbReference type="AlphaFoldDB" id="A0AAN9A178"/>
<name>A0AAN9A178_HALRR</name>
<gene>
    <name evidence="1" type="ORF">SK128_005824</name>
</gene>
<proteinExistence type="predicted"/>
<comment type="caution">
    <text evidence="1">The sequence shown here is derived from an EMBL/GenBank/DDBJ whole genome shotgun (WGS) entry which is preliminary data.</text>
</comment>
<dbReference type="EMBL" id="JAXCGZ010009624">
    <property type="protein sequence ID" value="KAK7076551.1"/>
    <property type="molecule type" value="Genomic_DNA"/>
</dbReference>